<evidence type="ECO:0000313" key="2">
    <source>
        <dbReference type="EMBL" id="SVB49545.1"/>
    </source>
</evidence>
<proteinExistence type="predicted"/>
<name>A0A382EGF3_9ZZZZ</name>
<gene>
    <name evidence="2" type="ORF">METZ01_LOCUS202399</name>
</gene>
<protein>
    <submittedName>
        <fullName evidence="2">Uncharacterized protein</fullName>
    </submittedName>
</protein>
<dbReference type="AlphaFoldDB" id="A0A382EGF3"/>
<feature type="compositionally biased region" description="Low complexity" evidence="1">
    <location>
        <begin position="46"/>
        <end position="63"/>
    </location>
</feature>
<feature type="non-terminal residue" evidence="2">
    <location>
        <position position="63"/>
    </location>
</feature>
<sequence>DCPVKGGQDHQDPWLNGRGHRAGRRRGARRSRRSDEPIQSRGLQKTACTGAGQTCTQTTAGSI</sequence>
<accession>A0A382EGF3</accession>
<organism evidence="2">
    <name type="scientific">marine metagenome</name>
    <dbReference type="NCBI Taxonomy" id="408172"/>
    <lineage>
        <taxon>unclassified sequences</taxon>
        <taxon>metagenomes</taxon>
        <taxon>ecological metagenomes</taxon>
    </lineage>
</organism>
<feature type="non-terminal residue" evidence="2">
    <location>
        <position position="1"/>
    </location>
</feature>
<feature type="region of interest" description="Disordered" evidence="1">
    <location>
        <begin position="1"/>
        <end position="63"/>
    </location>
</feature>
<evidence type="ECO:0000256" key="1">
    <source>
        <dbReference type="SAM" id="MobiDB-lite"/>
    </source>
</evidence>
<reference evidence="2" key="1">
    <citation type="submission" date="2018-05" db="EMBL/GenBank/DDBJ databases">
        <authorList>
            <person name="Lanie J.A."/>
            <person name="Ng W.-L."/>
            <person name="Kazmierczak K.M."/>
            <person name="Andrzejewski T.M."/>
            <person name="Davidsen T.M."/>
            <person name="Wayne K.J."/>
            <person name="Tettelin H."/>
            <person name="Glass J.I."/>
            <person name="Rusch D."/>
            <person name="Podicherti R."/>
            <person name="Tsui H.-C.T."/>
            <person name="Winkler M.E."/>
        </authorList>
    </citation>
    <scope>NUCLEOTIDE SEQUENCE</scope>
</reference>
<feature type="compositionally biased region" description="Basic residues" evidence="1">
    <location>
        <begin position="18"/>
        <end position="32"/>
    </location>
</feature>
<dbReference type="EMBL" id="UINC01044290">
    <property type="protein sequence ID" value="SVB49545.1"/>
    <property type="molecule type" value="Genomic_DNA"/>
</dbReference>